<keyword evidence="2" id="KW-0812">Transmembrane</keyword>
<dbReference type="EMBL" id="NBCO01000027">
    <property type="protein sequence ID" value="ORC86560.1"/>
    <property type="molecule type" value="Genomic_DNA"/>
</dbReference>
<feature type="compositionally biased region" description="Basic residues" evidence="1">
    <location>
        <begin position="739"/>
        <end position="748"/>
    </location>
</feature>
<protein>
    <recommendedName>
        <fullName evidence="5">Transmembrane protein</fullName>
    </recommendedName>
</protein>
<feature type="compositionally biased region" description="Low complexity" evidence="1">
    <location>
        <begin position="1046"/>
        <end position="1088"/>
    </location>
</feature>
<feature type="compositionally biased region" description="Low complexity" evidence="1">
    <location>
        <begin position="729"/>
        <end position="738"/>
    </location>
</feature>
<evidence type="ECO:0000256" key="2">
    <source>
        <dbReference type="SAM" id="Phobius"/>
    </source>
</evidence>
<evidence type="ECO:0000313" key="4">
    <source>
        <dbReference type="Proteomes" id="UP000192257"/>
    </source>
</evidence>
<proteinExistence type="predicted"/>
<dbReference type="GeneID" id="39987823"/>
<feature type="region of interest" description="Disordered" evidence="1">
    <location>
        <begin position="1036"/>
        <end position="1198"/>
    </location>
</feature>
<dbReference type="PANTHER" id="PTHR16148:SF14">
    <property type="entry name" value="MYND-TYPE DOMAIN-CONTAINING PROTEIN"/>
    <property type="match status" value="1"/>
</dbReference>
<feature type="transmembrane region" description="Helical" evidence="2">
    <location>
        <begin position="1219"/>
        <end position="1236"/>
    </location>
</feature>
<feature type="compositionally biased region" description="Basic and acidic residues" evidence="1">
    <location>
        <begin position="605"/>
        <end position="634"/>
    </location>
</feature>
<dbReference type="RefSeq" id="XP_028880626.1">
    <property type="nucleotide sequence ID" value="XM_029028043.1"/>
</dbReference>
<feature type="compositionally biased region" description="Acidic residues" evidence="1">
    <location>
        <begin position="277"/>
        <end position="304"/>
    </location>
</feature>
<accession>A0A1X0NR27</accession>
<dbReference type="AlphaFoldDB" id="A0A1X0NR27"/>
<reference evidence="3 4" key="1">
    <citation type="submission" date="2017-03" db="EMBL/GenBank/DDBJ databases">
        <title>An alternative strategy for trypanosome survival in the mammalian bloodstream revealed through genome and transcriptome analysis of the ubiquitous bovine parasite Trypanosoma (Megatrypanum) theileri.</title>
        <authorList>
            <person name="Kelly S."/>
            <person name="Ivens A."/>
            <person name="Mott A."/>
            <person name="O'Neill E."/>
            <person name="Emms D."/>
            <person name="Macleod O."/>
            <person name="Voorheis P."/>
            <person name="Matthews J."/>
            <person name="Matthews K."/>
            <person name="Carrington M."/>
        </authorList>
    </citation>
    <scope>NUCLEOTIDE SEQUENCE [LARGE SCALE GENOMIC DNA]</scope>
    <source>
        <strain evidence="3">Edinburgh</strain>
    </source>
</reference>
<dbReference type="PANTHER" id="PTHR16148">
    <property type="entry name" value="NF-KAPPA-B-REPRESSING FACTOR-RELATED"/>
    <property type="match status" value="1"/>
</dbReference>
<dbReference type="Proteomes" id="UP000192257">
    <property type="component" value="Unassembled WGS sequence"/>
</dbReference>
<sequence length="1237" mass="136139">MSILSSLTAPLLLRRRRRVDAATLDEKNENEKKREPVVRCSSPTEFMRKVQAAGVPTPPKKNTNNTNRNNKKKSKNNDKSSECEDGESPIITQIKSNPHRILRFTEKWTFASSPFPDDNDNNNDDNKGWSAMTTNRLDHVLQTWSRLTTHLVSPHLHGSAAVSFFPTKLPKCIASSASKCSDSIFYEVRAHIPIRLLHQPLPDPDTADISGVVPDTLAEFVSSNRMYARRLRALMHDAVLSFMSSASHAAPPTKLWRCNGTMLRETSCVSIGGTSPIEEEEEEEEEEDMEERNGREDDDDEEVEETISNVCCHCSKLNIKAMHQLLSPSLYALAPPNPIVLTVRVVDHSSCGCSDDIAPLLGVGTKNTTNTTTNTANTIKTTKTTKKKEAGENIEMEAQDVTLLVHVVARVSRVHGDESQSPSPSPSQHQQWDAAAVAFEVLTGLFPERFILHGANAVAVGEVLPDGRLAALSSFTTAELTAARCRMRDARVWLPPQTPPLPISLSPSPSLLPSPASLPPSFASHTGTTAPIATGTITPSRGGNTTATTTTTTGMRVQHDPYSFVAWTPTDDDPEQQTLDEQEEQGEEQGEEQLPGSTEEATSLTDDRASSHEEADMFTRHAENKKKGDVDVSHDTAQGTSTQATTTPTVRDDTEEVEEALNQVRKEHEEEEEEEEELDIQNTKKKILSICEEIATARIQWIEEQQKLEDQLSALLLQSMGMEESSLITATSTSTTTALRRKKNKSGKHNTNITTGSDTEAVERICGLLGISSILEYGSGNGNNNNGSGANNNNSNSSGDVLLQQALITHVIKNSSRNNTYNDMDECVKDASEIIQKLESRLRAKALRVQYIQNMSRRPLNGGVAAKSSRKKKNDIPLFAAVAKGILQDRQRHTGALSRKKEDDIGNSNHHNIIINNTNNNNTINSHLNNSGESIVLQCTKSGCMEAHRSIDAACEKLRAAAVWSQECAEQLQCVRLICEEVLLPYLQNRISLEKTEEKERAQLQVEYTVSSAILWEAQSTRRSKVEEKEVMMGIAKKKRTAGRPTNRNITTTNTTTINKKNKNNKNNDISSINSSISSRSSSISNNDNDNEEEEEEYEENGTSDTLRERSGDTVESRTQPNRPHRTETNNTNNNTTNTANTNNNTNTTVSVQKRKGKTGGSMGTPQSTALADSPIETTTKGRVSGGGGVLGGGKKKTGVNVEPRRALLRERDALQRKTFLLFVVFCLIAALLFFFL</sequence>
<comment type="caution">
    <text evidence="3">The sequence shown here is derived from an EMBL/GenBank/DDBJ whole genome shotgun (WGS) entry which is preliminary data.</text>
</comment>
<feature type="region of interest" description="Disordered" evidence="1">
    <location>
        <begin position="728"/>
        <end position="755"/>
    </location>
</feature>
<keyword evidence="2" id="KW-1133">Transmembrane helix</keyword>
<evidence type="ECO:0008006" key="5">
    <source>
        <dbReference type="Google" id="ProtNLM"/>
    </source>
</evidence>
<feature type="compositionally biased region" description="Low complexity" evidence="1">
    <location>
        <begin position="1129"/>
        <end position="1149"/>
    </location>
</feature>
<feature type="compositionally biased region" description="Acidic residues" evidence="1">
    <location>
        <begin position="1089"/>
        <end position="1102"/>
    </location>
</feature>
<feature type="region of interest" description="Disordered" evidence="1">
    <location>
        <begin position="523"/>
        <end position="655"/>
    </location>
</feature>
<feature type="compositionally biased region" description="Low complexity" evidence="1">
    <location>
        <begin position="523"/>
        <end position="553"/>
    </location>
</feature>
<gene>
    <name evidence="3" type="ORF">TM35_000271500</name>
</gene>
<feature type="region of interest" description="Disordered" evidence="1">
    <location>
        <begin position="17"/>
        <end position="96"/>
    </location>
</feature>
<feature type="compositionally biased region" description="Acidic residues" evidence="1">
    <location>
        <begin position="570"/>
        <end position="591"/>
    </location>
</feature>
<feature type="compositionally biased region" description="Basic and acidic residues" evidence="1">
    <location>
        <begin position="1106"/>
        <end position="1116"/>
    </location>
</feature>
<dbReference type="OrthoDB" id="244099at2759"/>
<evidence type="ECO:0000256" key="1">
    <source>
        <dbReference type="SAM" id="MobiDB-lite"/>
    </source>
</evidence>
<evidence type="ECO:0000313" key="3">
    <source>
        <dbReference type="EMBL" id="ORC86560.1"/>
    </source>
</evidence>
<keyword evidence="4" id="KW-1185">Reference proteome</keyword>
<organism evidence="3 4">
    <name type="scientific">Trypanosoma theileri</name>
    <dbReference type="NCBI Taxonomy" id="67003"/>
    <lineage>
        <taxon>Eukaryota</taxon>
        <taxon>Discoba</taxon>
        <taxon>Euglenozoa</taxon>
        <taxon>Kinetoplastea</taxon>
        <taxon>Metakinetoplastina</taxon>
        <taxon>Trypanosomatida</taxon>
        <taxon>Trypanosomatidae</taxon>
        <taxon>Trypanosoma</taxon>
    </lineage>
</organism>
<feature type="compositionally biased region" description="Low complexity" evidence="1">
    <location>
        <begin position="636"/>
        <end position="649"/>
    </location>
</feature>
<feature type="region of interest" description="Disordered" evidence="1">
    <location>
        <begin position="270"/>
        <end position="304"/>
    </location>
</feature>
<feature type="compositionally biased region" description="Gly residues" evidence="1">
    <location>
        <begin position="1184"/>
        <end position="1193"/>
    </location>
</feature>
<name>A0A1X0NR27_9TRYP</name>
<feature type="compositionally biased region" description="Basic and acidic residues" evidence="1">
    <location>
        <begin position="24"/>
        <end position="37"/>
    </location>
</feature>
<dbReference type="VEuPathDB" id="TriTrypDB:TM35_000271500"/>
<keyword evidence="2" id="KW-0472">Membrane</keyword>